<dbReference type="Proteomes" id="UP000837803">
    <property type="component" value="Unassembled WGS sequence"/>
</dbReference>
<dbReference type="CDD" id="cd17895">
    <property type="entry name" value="AGPR_1_N"/>
    <property type="match status" value="1"/>
</dbReference>
<keyword evidence="5" id="KW-0963">Cytoplasm</keyword>
<dbReference type="Gene3D" id="3.30.360.10">
    <property type="entry name" value="Dihydrodipicolinate Reductase, domain 2"/>
    <property type="match status" value="1"/>
</dbReference>
<comment type="subcellular location">
    <subcellularLocation>
        <location evidence="5">Cytoplasm</location>
    </subcellularLocation>
</comment>
<protein>
    <recommendedName>
        <fullName evidence="5">N-acetyl-gamma-glutamyl-phosphate reductase</fullName>
        <shortName evidence="5">AGPR</shortName>
        <ecNumber evidence="5">1.2.1.38</ecNumber>
    </recommendedName>
    <alternativeName>
        <fullName evidence="5">N-acetyl-glutamate semialdehyde dehydrogenase</fullName>
        <shortName evidence="5">NAGSA dehydrogenase</shortName>
    </alternativeName>
</protein>
<evidence type="ECO:0000256" key="4">
    <source>
        <dbReference type="ARBA" id="ARBA00023002"/>
    </source>
</evidence>
<dbReference type="NCBIfam" id="TIGR01850">
    <property type="entry name" value="argC"/>
    <property type="match status" value="1"/>
</dbReference>
<dbReference type="SUPFAM" id="SSF51735">
    <property type="entry name" value="NAD(P)-binding Rossmann-fold domains"/>
    <property type="match status" value="1"/>
</dbReference>
<sequence length="323" mass="34910">MNMKKIGIVGGGGYTAGELLRLLVRHPEVEITFVESGSQQGKAISEVHDDLTGETDLHFCGSAGARLSEVDAVFLCMGHGVSRGWVESHRPAKSLLVVDLSTDYRMDDSWVYGLPELNRARIQGARRIANPGCFATAIQLAVLPLARAGLVEGELHINGITGSTGAGQSPSPTTHFSWRNNNVSVYKAFDHQHLAEIGRSAAQAGRVATEGMHFLPVRGPFARGIFVTCYLDTDRPEEEVRQLFKDYYADAAFTHLTDQPVHLKQVVNTNKGLVHVEKHGGKLLVTTAIDNLLKGASGQAVQNMNLALGLGETLGLELKASMF</sequence>
<evidence type="ECO:0000259" key="7">
    <source>
        <dbReference type="SMART" id="SM00859"/>
    </source>
</evidence>
<dbReference type="CDD" id="cd23934">
    <property type="entry name" value="AGPR_1_C"/>
    <property type="match status" value="1"/>
</dbReference>
<keyword evidence="1 5" id="KW-0055">Arginine biosynthesis</keyword>
<dbReference type="InterPro" id="IPR000534">
    <property type="entry name" value="Semialdehyde_DH_NAD-bd"/>
</dbReference>
<dbReference type="EC" id="1.2.1.38" evidence="5"/>
<accession>A0ABN8F1R7</accession>
<dbReference type="InterPro" id="IPR000706">
    <property type="entry name" value="AGPR_type-1"/>
</dbReference>
<dbReference type="Pfam" id="PF22698">
    <property type="entry name" value="Semialdhyde_dhC_1"/>
    <property type="match status" value="1"/>
</dbReference>
<comment type="catalytic activity">
    <reaction evidence="5">
        <text>N-acetyl-L-glutamate 5-semialdehyde + phosphate + NADP(+) = N-acetyl-L-glutamyl 5-phosphate + NADPH + H(+)</text>
        <dbReference type="Rhea" id="RHEA:21588"/>
        <dbReference type="ChEBI" id="CHEBI:15378"/>
        <dbReference type="ChEBI" id="CHEBI:29123"/>
        <dbReference type="ChEBI" id="CHEBI:43474"/>
        <dbReference type="ChEBI" id="CHEBI:57783"/>
        <dbReference type="ChEBI" id="CHEBI:57936"/>
        <dbReference type="ChEBI" id="CHEBI:58349"/>
        <dbReference type="EC" id="1.2.1.38"/>
    </reaction>
</comment>
<dbReference type="HAMAP" id="MF_00150">
    <property type="entry name" value="ArgC_type1"/>
    <property type="match status" value="1"/>
</dbReference>
<dbReference type="SUPFAM" id="SSF55347">
    <property type="entry name" value="Glyceraldehyde-3-phosphate dehydrogenase-like, C-terminal domain"/>
    <property type="match status" value="1"/>
</dbReference>
<evidence type="ECO:0000256" key="5">
    <source>
        <dbReference type="HAMAP-Rule" id="MF_00150"/>
    </source>
</evidence>
<dbReference type="PANTHER" id="PTHR32338:SF10">
    <property type="entry name" value="N-ACETYL-GAMMA-GLUTAMYL-PHOSPHATE REDUCTASE, CHLOROPLASTIC-RELATED"/>
    <property type="match status" value="1"/>
</dbReference>
<feature type="active site" evidence="5 6">
    <location>
        <position position="133"/>
    </location>
</feature>
<keyword evidence="9" id="KW-1185">Reference proteome</keyword>
<dbReference type="Gene3D" id="3.40.50.720">
    <property type="entry name" value="NAD(P)-binding Rossmann-like Domain"/>
    <property type="match status" value="1"/>
</dbReference>
<evidence type="ECO:0000256" key="6">
    <source>
        <dbReference type="PROSITE-ProRule" id="PRU10010"/>
    </source>
</evidence>
<keyword evidence="3 5" id="KW-0521">NADP</keyword>
<dbReference type="PANTHER" id="PTHR32338">
    <property type="entry name" value="N-ACETYL-GAMMA-GLUTAMYL-PHOSPHATE REDUCTASE, CHLOROPLASTIC-RELATED-RELATED"/>
    <property type="match status" value="1"/>
</dbReference>
<dbReference type="Pfam" id="PF01118">
    <property type="entry name" value="Semialdhyde_dh"/>
    <property type="match status" value="1"/>
</dbReference>
<evidence type="ECO:0000313" key="9">
    <source>
        <dbReference type="Proteomes" id="UP000837803"/>
    </source>
</evidence>
<dbReference type="EMBL" id="CAKLPZ010000001">
    <property type="protein sequence ID" value="CAH0998684.1"/>
    <property type="molecule type" value="Genomic_DNA"/>
</dbReference>
<evidence type="ECO:0000256" key="2">
    <source>
        <dbReference type="ARBA" id="ARBA00022605"/>
    </source>
</evidence>
<proteinExistence type="inferred from homology"/>
<keyword evidence="2 5" id="KW-0028">Amino-acid biosynthesis</keyword>
<organism evidence="8 9">
    <name type="scientific">Neolewinella maritima</name>
    <dbReference type="NCBI Taxonomy" id="1383882"/>
    <lineage>
        <taxon>Bacteria</taxon>
        <taxon>Pseudomonadati</taxon>
        <taxon>Bacteroidota</taxon>
        <taxon>Saprospiria</taxon>
        <taxon>Saprospirales</taxon>
        <taxon>Lewinellaceae</taxon>
        <taxon>Neolewinella</taxon>
    </lineage>
</organism>
<evidence type="ECO:0000313" key="8">
    <source>
        <dbReference type="EMBL" id="CAH0998684.1"/>
    </source>
</evidence>
<dbReference type="InterPro" id="IPR050085">
    <property type="entry name" value="AGPR"/>
</dbReference>
<keyword evidence="4 5" id="KW-0560">Oxidoreductase</keyword>
<dbReference type="GO" id="GO:0003942">
    <property type="term" value="F:N-acetyl-gamma-glutamyl-phosphate reductase activity"/>
    <property type="evidence" value="ECO:0007669"/>
    <property type="project" value="UniProtKB-EC"/>
</dbReference>
<comment type="pathway">
    <text evidence="5">Amino-acid biosynthesis; L-arginine biosynthesis; N(2)-acetyl-L-ornithine from L-glutamate: step 3/4.</text>
</comment>
<gene>
    <name evidence="5 8" type="primary">argC</name>
    <name evidence="8" type="ORF">LEM8419_00030</name>
</gene>
<name>A0ABN8F1R7_9BACT</name>
<dbReference type="PROSITE" id="PS01224">
    <property type="entry name" value="ARGC"/>
    <property type="match status" value="1"/>
</dbReference>
<evidence type="ECO:0000256" key="1">
    <source>
        <dbReference type="ARBA" id="ARBA00022571"/>
    </source>
</evidence>
<comment type="caution">
    <text evidence="8">The sequence shown here is derived from an EMBL/GenBank/DDBJ whole genome shotgun (WGS) entry which is preliminary data.</text>
</comment>
<evidence type="ECO:0000256" key="3">
    <source>
        <dbReference type="ARBA" id="ARBA00022857"/>
    </source>
</evidence>
<comment type="function">
    <text evidence="5">Catalyzes the NADPH-dependent reduction of N-acetyl-5-glutamyl phosphate to yield N-acetyl-L-glutamate 5-semialdehyde.</text>
</comment>
<dbReference type="InterPro" id="IPR036291">
    <property type="entry name" value="NAD(P)-bd_dom_sf"/>
</dbReference>
<dbReference type="SMART" id="SM00859">
    <property type="entry name" value="Semialdhyde_dh"/>
    <property type="match status" value="1"/>
</dbReference>
<comment type="similarity">
    <text evidence="5">Belongs to the NAGSA dehydrogenase family. Type 1 subfamily.</text>
</comment>
<dbReference type="InterPro" id="IPR058924">
    <property type="entry name" value="AGPR_dimerisation_dom"/>
</dbReference>
<feature type="domain" description="Semialdehyde dehydrogenase NAD-binding" evidence="7">
    <location>
        <begin position="5"/>
        <end position="125"/>
    </location>
</feature>
<reference evidence="8" key="1">
    <citation type="submission" date="2021-12" db="EMBL/GenBank/DDBJ databases">
        <authorList>
            <person name="Rodrigo-Torres L."/>
            <person name="Arahal R. D."/>
            <person name="Lucena T."/>
        </authorList>
    </citation>
    <scope>NUCLEOTIDE SEQUENCE</scope>
    <source>
        <strain evidence="8">CECT 8419</strain>
    </source>
</reference>
<dbReference type="InterPro" id="IPR023013">
    <property type="entry name" value="AGPR_AS"/>
</dbReference>